<reference evidence="9 11" key="1">
    <citation type="journal article" date="2012" name="Nature">
        <title>Algal genomes reveal evolutionary mosaicism and the fate of nucleomorphs.</title>
        <authorList>
            <consortium name="DOE Joint Genome Institute"/>
            <person name="Curtis B.A."/>
            <person name="Tanifuji G."/>
            <person name="Burki F."/>
            <person name="Gruber A."/>
            <person name="Irimia M."/>
            <person name="Maruyama S."/>
            <person name="Arias M.C."/>
            <person name="Ball S.G."/>
            <person name="Gile G.H."/>
            <person name="Hirakawa Y."/>
            <person name="Hopkins J.F."/>
            <person name="Kuo A."/>
            <person name="Rensing S.A."/>
            <person name="Schmutz J."/>
            <person name="Symeonidi A."/>
            <person name="Elias M."/>
            <person name="Eveleigh R.J."/>
            <person name="Herman E.K."/>
            <person name="Klute M.J."/>
            <person name="Nakayama T."/>
            <person name="Obornik M."/>
            <person name="Reyes-Prieto A."/>
            <person name="Armbrust E.V."/>
            <person name="Aves S.J."/>
            <person name="Beiko R.G."/>
            <person name="Coutinho P."/>
            <person name="Dacks J.B."/>
            <person name="Durnford D.G."/>
            <person name="Fast N.M."/>
            <person name="Green B.R."/>
            <person name="Grisdale C.J."/>
            <person name="Hempel F."/>
            <person name="Henrissat B."/>
            <person name="Hoppner M.P."/>
            <person name="Ishida K."/>
            <person name="Kim E."/>
            <person name="Koreny L."/>
            <person name="Kroth P.G."/>
            <person name="Liu Y."/>
            <person name="Malik S.B."/>
            <person name="Maier U.G."/>
            <person name="McRose D."/>
            <person name="Mock T."/>
            <person name="Neilson J.A."/>
            <person name="Onodera N.T."/>
            <person name="Poole A.M."/>
            <person name="Pritham E.J."/>
            <person name="Richards T.A."/>
            <person name="Rocap G."/>
            <person name="Roy S.W."/>
            <person name="Sarai C."/>
            <person name="Schaack S."/>
            <person name="Shirato S."/>
            <person name="Slamovits C.H."/>
            <person name="Spencer D.F."/>
            <person name="Suzuki S."/>
            <person name="Worden A.Z."/>
            <person name="Zauner S."/>
            <person name="Barry K."/>
            <person name="Bell C."/>
            <person name="Bharti A.K."/>
            <person name="Crow J.A."/>
            <person name="Grimwood J."/>
            <person name="Kramer R."/>
            <person name="Lindquist E."/>
            <person name="Lucas S."/>
            <person name="Salamov A."/>
            <person name="McFadden G.I."/>
            <person name="Lane C.E."/>
            <person name="Keeling P.J."/>
            <person name="Gray M.W."/>
            <person name="Grigoriev I.V."/>
            <person name="Archibald J.M."/>
        </authorList>
    </citation>
    <scope>NUCLEOTIDE SEQUENCE</scope>
    <source>
        <strain evidence="9 11">CCMP2712</strain>
    </source>
</reference>
<evidence type="ECO:0000256" key="6">
    <source>
        <dbReference type="ARBA" id="ARBA00023306"/>
    </source>
</evidence>
<dbReference type="GO" id="GO:0005634">
    <property type="term" value="C:nucleus"/>
    <property type="evidence" value="ECO:0007669"/>
    <property type="project" value="TreeGrafter"/>
</dbReference>
<accession>L1IT03</accession>
<keyword evidence="11" id="KW-1185">Reference proteome</keyword>
<feature type="region of interest" description="Disordered" evidence="7">
    <location>
        <begin position="107"/>
        <end position="170"/>
    </location>
</feature>
<dbReference type="PROSITE" id="PS50206">
    <property type="entry name" value="RHODANESE_3"/>
    <property type="match status" value="1"/>
</dbReference>
<evidence type="ECO:0000313" key="9">
    <source>
        <dbReference type="EMBL" id="EKX39386.1"/>
    </source>
</evidence>
<dbReference type="GeneID" id="17296074"/>
<dbReference type="OMA" id="QHEICAP"/>
<dbReference type="Proteomes" id="UP000011087">
    <property type="component" value="Unassembled WGS sequence"/>
</dbReference>
<dbReference type="InterPro" id="IPR000751">
    <property type="entry name" value="MPI_Phosphatase"/>
</dbReference>
<dbReference type="eggNOG" id="KOG3772">
    <property type="taxonomic scope" value="Eukaryota"/>
</dbReference>
<dbReference type="RefSeq" id="XP_005826366.1">
    <property type="nucleotide sequence ID" value="XM_005826309.1"/>
</dbReference>
<feature type="compositionally biased region" description="Polar residues" evidence="7">
    <location>
        <begin position="132"/>
        <end position="143"/>
    </location>
</feature>
<keyword evidence="6" id="KW-0131">Cell cycle</keyword>
<dbReference type="EMBL" id="JH993040">
    <property type="protein sequence ID" value="EKX39386.1"/>
    <property type="molecule type" value="Genomic_DNA"/>
</dbReference>
<evidence type="ECO:0000256" key="7">
    <source>
        <dbReference type="SAM" id="MobiDB-lite"/>
    </source>
</evidence>
<dbReference type="Gene3D" id="3.40.250.10">
    <property type="entry name" value="Rhodanese-like domain"/>
    <property type="match status" value="1"/>
</dbReference>
<dbReference type="AlphaFoldDB" id="L1IT03"/>
<dbReference type="EnsemblProtists" id="EKX39386">
    <property type="protein sequence ID" value="EKX39386"/>
    <property type="gene ID" value="GUITHDRAFT_143582"/>
</dbReference>
<dbReference type="PaxDb" id="55529-EKX39386"/>
<dbReference type="GO" id="GO:0004725">
    <property type="term" value="F:protein tyrosine phosphatase activity"/>
    <property type="evidence" value="ECO:0007669"/>
    <property type="project" value="UniProtKB-EC"/>
</dbReference>
<dbReference type="OrthoDB" id="26523at2759"/>
<dbReference type="GO" id="GO:0005737">
    <property type="term" value="C:cytoplasm"/>
    <property type="evidence" value="ECO:0007669"/>
    <property type="project" value="TreeGrafter"/>
</dbReference>
<evidence type="ECO:0000256" key="3">
    <source>
        <dbReference type="ARBA" id="ARBA00022618"/>
    </source>
</evidence>
<dbReference type="HOGENOM" id="CLU_772634_0_0_1"/>
<name>L1IT03_GUITC</name>
<evidence type="ECO:0000313" key="11">
    <source>
        <dbReference type="Proteomes" id="UP000011087"/>
    </source>
</evidence>
<dbReference type="EC" id="3.1.3.48" evidence="2"/>
<comment type="similarity">
    <text evidence="1">Belongs to the MPI phosphatase family.</text>
</comment>
<dbReference type="SUPFAM" id="SSF52821">
    <property type="entry name" value="Rhodanese/Cell cycle control phosphatase"/>
    <property type="match status" value="1"/>
</dbReference>
<dbReference type="PRINTS" id="PR00716">
    <property type="entry name" value="MPIPHPHTASE"/>
</dbReference>
<protein>
    <recommendedName>
        <fullName evidence="2">protein-tyrosine-phosphatase</fullName>
        <ecNumber evidence="2">3.1.3.48</ecNumber>
    </recommendedName>
</protein>
<feature type="domain" description="Rhodanese" evidence="8">
    <location>
        <begin position="202"/>
        <end position="323"/>
    </location>
</feature>
<proteinExistence type="inferred from homology"/>
<reference evidence="10" key="3">
    <citation type="submission" date="2015-06" db="UniProtKB">
        <authorList>
            <consortium name="EnsemblProtists"/>
        </authorList>
    </citation>
    <scope>IDENTIFICATION</scope>
</reference>
<evidence type="ECO:0000256" key="5">
    <source>
        <dbReference type="ARBA" id="ARBA00022912"/>
    </source>
</evidence>
<dbReference type="STRING" id="905079.L1IT03"/>
<gene>
    <name evidence="9" type="ORF">GUITHDRAFT_143582</name>
</gene>
<keyword evidence="4" id="KW-0378">Hydrolase</keyword>
<dbReference type="InterPro" id="IPR001763">
    <property type="entry name" value="Rhodanese-like_dom"/>
</dbReference>
<reference evidence="11" key="2">
    <citation type="submission" date="2012-11" db="EMBL/GenBank/DDBJ databases">
        <authorList>
            <person name="Kuo A."/>
            <person name="Curtis B.A."/>
            <person name="Tanifuji G."/>
            <person name="Burki F."/>
            <person name="Gruber A."/>
            <person name="Irimia M."/>
            <person name="Maruyama S."/>
            <person name="Arias M.C."/>
            <person name="Ball S.G."/>
            <person name="Gile G.H."/>
            <person name="Hirakawa Y."/>
            <person name="Hopkins J.F."/>
            <person name="Rensing S.A."/>
            <person name="Schmutz J."/>
            <person name="Symeonidi A."/>
            <person name="Elias M."/>
            <person name="Eveleigh R.J."/>
            <person name="Herman E.K."/>
            <person name="Klute M.J."/>
            <person name="Nakayama T."/>
            <person name="Obornik M."/>
            <person name="Reyes-Prieto A."/>
            <person name="Armbrust E.V."/>
            <person name="Aves S.J."/>
            <person name="Beiko R.G."/>
            <person name="Coutinho P."/>
            <person name="Dacks J.B."/>
            <person name="Durnford D.G."/>
            <person name="Fast N.M."/>
            <person name="Green B.R."/>
            <person name="Grisdale C."/>
            <person name="Hempe F."/>
            <person name="Henrissat B."/>
            <person name="Hoppner M.P."/>
            <person name="Ishida K.-I."/>
            <person name="Kim E."/>
            <person name="Koreny L."/>
            <person name="Kroth P.G."/>
            <person name="Liu Y."/>
            <person name="Malik S.-B."/>
            <person name="Maier U.G."/>
            <person name="McRose D."/>
            <person name="Mock T."/>
            <person name="Neilson J.A."/>
            <person name="Onodera N.T."/>
            <person name="Poole A.M."/>
            <person name="Pritham E.J."/>
            <person name="Richards T.A."/>
            <person name="Rocap G."/>
            <person name="Roy S.W."/>
            <person name="Sarai C."/>
            <person name="Schaack S."/>
            <person name="Shirato S."/>
            <person name="Slamovits C.H."/>
            <person name="Spencer D.F."/>
            <person name="Suzuki S."/>
            <person name="Worden A.Z."/>
            <person name="Zauner S."/>
            <person name="Barry K."/>
            <person name="Bell C."/>
            <person name="Bharti A.K."/>
            <person name="Crow J.A."/>
            <person name="Grimwood J."/>
            <person name="Kramer R."/>
            <person name="Lindquist E."/>
            <person name="Lucas S."/>
            <person name="Salamov A."/>
            <person name="McFadden G.I."/>
            <person name="Lane C.E."/>
            <person name="Keeling P.J."/>
            <person name="Gray M.W."/>
            <person name="Grigoriev I.V."/>
            <person name="Archibald J.M."/>
        </authorList>
    </citation>
    <scope>NUCLEOTIDE SEQUENCE</scope>
    <source>
        <strain evidence="11">CCMP2712</strain>
    </source>
</reference>
<dbReference type="SMART" id="SM00450">
    <property type="entry name" value="RHOD"/>
    <property type="match status" value="1"/>
</dbReference>
<evidence type="ECO:0000256" key="1">
    <source>
        <dbReference type="ARBA" id="ARBA00011065"/>
    </source>
</evidence>
<dbReference type="InterPro" id="IPR036873">
    <property type="entry name" value="Rhodanese-like_dom_sf"/>
</dbReference>
<evidence type="ECO:0000256" key="2">
    <source>
        <dbReference type="ARBA" id="ARBA00013064"/>
    </source>
</evidence>
<keyword evidence="5" id="KW-0904">Protein phosphatase</keyword>
<dbReference type="PANTHER" id="PTHR10828">
    <property type="entry name" value="M-PHASE INDUCER PHOSPHATASE DUAL SPECIFICITY PHOSPHATASE CDC25"/>
    <property type="match status" value="1"/>
</dbReference>
<evidence type="ECO:0000259" key="8">
    <source>
        <dbReference type="PROSITE" id="PS50206"/>
    </source>
</evidence>
<evidence type="ECO:0000313" key="10">
    <source>
        <dbReference type="EnsemblProtists" id="EKX39386"/>
    </source>
</evidence>
<organism evidence="9">
    <name type="scientific">Guillardia theta (strain CCMP2712)</name>
    <name type="common">Cryptophyte</name>
    <dbReference type="NCBI Taxonomy" id="905079"/>
    <lineage>
        <taxon>Eukaryota</taxon>
        <taxon>Cryptophyceae</taxon>
        <taxon>Pyrenomonadales</taxon>
        <taxon>Geminigeraceae</taxon>
        <taxon>Guillardia</taxon>
    </lineage>
</organism>
<dbReference type="KEGG" id="gtt:GUITHDRAFT_143582"/>
<dbReference type="GO" id="GO:1902751">
    <property type="term" value="P:positive regulation of cell cycle G2/M phase transition"/>
    <property type="evidence" value="ECO:0007669"/>
    <property type="project" value="InterPro"/>
</dbReference>
<evidence type="ECO:0000256" key="4">
    <source>
        <dbReference type="ARBA" id="ARBA00022801"/>
    </source>
</evidence>
<dbReference type="GO" id="GO:0051301">
    <property type="term" value="P:cell division"/>
    <property type="evidence" value="ECO:0007669"/>
    <property type="project" value="UniProtKB-KW"/>
</dbReference>
<sequence length="359" mass="41154">MHTPQRLTIAVENSPHISFQMSNMRLAQNSPDSLASQATTADLSPHGDMDCDISPNCVGSISLQLDDIHNQTCDATDYFDQRRDSLCSDGHAENARAPQRGVTRILSEEEASCESPERKKIKGNKRPLAGNSFRNQRSLSNFEPRSKRAHSPVRRCLSQNDIGEPSTPKRRLDVFTDNDVECNISVDLVAGIARGEDKYRKMYDKVIIVDCRYRYEYEGGHIHVEPDLDGWLEVIHFTPCQHKAAINYLFPSDSEHVVWNDRVCLIFHCEYSQKRGPAMLKSIIEHDRKMMGEERYPLVHYPETYVMGKGYKEFFLKYKELCNPQTYIPENDPRFTDMCKQATRQRKMSKKGMEPGAAL</sequence>
<keyword evidence="3" id="KW-0132">Cell division</keyword>